<keyword evidence="1" id="KW-1133">Transmembrane helix</keyword>
<keyword evidence="1" id="KW-0472">Membrane</keyword>
<dbReference type="OrthoDB" id="9792847at2"/>
<evidence type="ECO:0000313" key="2">
    <source>
        <dbReference type="EMBL" id="AWB68372.1"/>
    </source>
</evidence>
<feature type="transmembrane region" description="Helical" evidence="1">
    <location>
        <begin position="196"/>
        <end position="220"/>
    </location>
</feature>
<sequence>MKQNQFVRINNSRWQAFEQACNQGDTTTLTIDFPEQYRRICHDLAIAKTRHYTPALMQKLNNLVQQGQTHLYRGNSMSFKEIINIFTRDFPAALYQCRYYVWGSFLAFYGLAVIAYIWVALSPDAIYYFLDPQSVNDLEDMYNPSGNVQSQARGADSDILMFGFYIYNNIGIAFQMIGGGALLGVGALIPLLFNSFYFGAVSAHIVNVGYQAPFFSFVITHGSFELMAIVIAGAAGCKLGFSLLRPSIYARSYALKLAGKQVLPLIIGAFVMLVLAAFIEAFWSPRDIPNTFKYLVGGLGWGLVLYRLYKGTRYGT</sequence>
<dbReference type="Proteomes" id="UP000244441">
    <property type="component" value="Chromosome"/>
</dbReference>
<dbReference type="RefSeq" id="WP_108604433.1">
    <property type="nucleotide sequence ID" value="NZ_CP026604.1"/>
</dbReference>
<dbReference type="Pfam" id="PF01944">
    <property type="entry name" value="SpoIIM"/>
    <property type="match status" value="1"/>
</dbReference>
<dbReference type="PANTHER" id="PTHR35337">
    <property type="entry name" value="SLR1478 PROTEIN"/>
    <property type="match status" value="1"/>
</dbReference>
<feature type="transmembrane region" description="Helical" evidence="1">
    <location>
        <begin position="166"/>
        <end position="189"/>
    </location>
</feature>
<dbReference type="KEGG" id="cate:C2869_19050"/>
<name>A0A2S0VW22_9ALTE</name>
<organism evidence="2 3">
    <name type="scientific">Saccharobesus litoralis</name>
    <dbReference type="NCBI Taxonomy" id="2172099"/>
    <lineage>
        <taxon>Bacteria</taxon>
        <taxon>Pseudomonadati</taxon>
        <taxon>Pseudomonadota</taxon>
        <taxon>Gammaproteobacteria</taxon>
        <taxon>Alteromonadales</taxon>
        <taxon>Alteromonadaceae</taxon>
        <taxon>Saccharobesus</taxon>
    </lineage>
</organism>
<dbReference type="EMBL" id="CP026604">
    <property type="protein sequence ID" value="AWB68372.1"/>
    <property type="molecule type" value="Genomic_DNA"/>
</dbReference>
<keyword evidence="1" id="KW-0812">Transmembrane</keyword>
<keyword evidence="3" id="KW-1185">Reference proteome</keyword>
<feature type="transmembrane region" description="Helical" evidence="1">
    <location>
        <begin position="291"/>
        <end position="309"/>
    </location>
</feature>
<feature type="transmembrane region" description="Helical" evidence="1">
    <location>
        <begin position="265"/>
        <end position="285"/>
    </location>
</feature>
<feature type="transmembrane region" description="Helical" evidence="1">
    <location>
        <begin position="99"/>
        <end position="121"/>
    </location>
</feature>
<feature type="transmembrane region" description="Helical" evidence="1">
    <location>
        <begin position="226"/>
        <end position="244"/>
    </location>
</feature>
<evidence type="ECO:0000256" key="1">
    <source>
        <dbReference type="SAM" id="Phobius"/>
    </source>
</evidence>
<dbReference type="AlphaFoldDB" id="A0A2S0VW22"/>
<dbReference type="InterPro" id="IPR002798">
    <property type="entry name" value="SpoIIM-like"/>
</dbReference>
<proteinExistence type="predicted"/>
<evidence type="ECO:0008006" key="4">
    <source>
        <dbReference type="Google" id="ProtNLM"/>
    </source>
</evidence>
<dbReference type="PANTHER" id="PTHR35337:SF1">
    <property type="entry name" value="SLR1478 PROTEIN"/>
    <property type="match status" value="1"/>
</dbReference>
<evidence type="ECO:0000313" key="3">
    <source>
        <dbReference type="Proteomes" id="UP000244441"/>
    </source>
</evidence>
<protein>
    <recommendedName>
        <fullName evidence="4">Stage II sporulation protein M</fullName>
    </recommendedName>
</protein>
<gene>
    <name evidence="2" type="ORF">C2869_19050</name>
</gene>
<reference evidence="2 3" key="1">
    <citation type="submission" date="2018-01" db="EMBL/GenBank/DDBJ databases">
        <title>Genome sequence of a Cantenovulum-like bacteria.</title>
        <authorList>
            <person name="Tan W.R."/>
            <person name="Lau N.-S."/>
            <person name="Go F."/>
            <person name="Amirul A.-A.A."/>
        </authorList>
    </citation>
    <scope>NUCLEOTIDE SEQUENCE [LARGE SCALE GENOMIC DNA]</scope>
    <source>
        <strain evidence="2 3">CCB-QB4</strain>
    </source>
</reference>
<accession>A0A2S0VW22</accession>